<dbReference type="HOGENOM" id="CLU_2641682_0_0_1"/>
<dbReference type="Gramene" id="LPERR07G02850.1">
    <property type="protein sequence ID" value="LPERR07G02850.1"/>
    <property type="gene ID" value="LPERR07G02850"/>
</dbReference>
<evidence type="ECO:0000313" key="2">
    <source>
        <dbReference type="Proteomes" id="UP000032180"/>
    </source>
</evidence>
<keyword evidence="2" id="KW-1185">Reference proteome</keyword>
<organism evidence="1 2">
    <name type="scientific">Leersia perrieri</name>
    <dbReference type="NCBI Taxonomy" id="77586"/>
    <lineage>
        <taxon>Eukaryota</taxon>
        <taxon>Viridiplantae</taxon>
        <taxon>Streptophyta</taxon>
        <taxon>Embryophyta</taxon>
        <taxon>Tracheophyta</taxon>
        <taxon>Spermatophyta</taxon>
        <taxon>Magnoliopsida</taxon>
        <taxon>Liliopsida</taxon>
        <taxon>Poales</taxon>
        <taxon>Poaceae</taxon>
        <taxon>BOP clade</taxon>
        <taxon>Oryzoideae</taxon>
        <taxon>Oryzeae</taxon>
        <taxon>Oryzinae</taxon>
        <taxon>Leersia</taxon>
    </lineage>
</organism>
<reference evidence="1" key="3">
    <citation type="submission" date="2015-04" db="UniProtKB">
        <authorList>
            <consortium name="EnsemblPlants"/>
        </authorList>
    </citation>
    <scope>IDENTIFICATION</scope>
</reference>
<proteinExistence type="predicted"/>
<accession>A0A0D9WVJ6</accession>
<sequence>MARAGSGKLSGYAASPCGLRWGCLRVASLLLDRGLLLPEPGLMARGRRCAGVELAGQCWLDAGMGLDVCGGGFLIAG</sequence>
<dbReference type="AlphaFoldDB" id="A0A0D9WVJ6"/>
<evidence type="ECO:0000313" key="1">
    <source>
        <dbReference type="EnsemblPlants" id="LPERR07G02850.1"/>
    </source>
</evidence>
<name>A0A0D9WVJ6_9ORYZ</name>
<reference evidence="1 2" key="1">
    <citation type="submission" date="2012-08" db="EMBL/GenBank/DDBJ databases">
        <title>Oryza genome evolution.</title>
        <authorList>
            <person name="Wing R.A."/>
        </authorList>
    </citation>
    <scope>NUCLEOTIDE SEQUENCE</scope>
</reference>
<dbReference type="EnsemblPlants" id="LPERR07G02850.1">
    <property type="protein sequence ID" value="LPERR07G02850.1"/>
    <property type="gene ID" value="LPERR07G02850"/>
</dbReference>
<protein>
    <submittedName>
        <fullName evidence="1">Uncharacterized protein</fullName>
    </submittedName>
</protein>
<dbReference type="Proteomes" id="UP000032180">
    <property type="component" value="Chromosome 7"/>
</dbReference>
<reference evidence="2" key="2">
    <citation type="submission" date="2013-12" db="EMBL/GenBank/DDBJ databases">
        <authorList>
            <person name="Yu Y."/>
            <person name="Lee S."/>
            <person name="de Baynast K."/>
            <person name="Wissotski M."/>
            <person name="Liu L."/>
            <person name="Talag J."/>
            <person name="Goicoechea J."/>
            <person name="Angelova A."/>
            <person name="Jetty R."/>
            <person name="Kudrna D."/>
            <person name="Golser W."/>
            <person name="Rivera L."/>
            <person name="Zhang J."/>
            <person name="Wing R."/>
        </authorList>
    </citation>
    <scope>NUCLEOTIDE SEQUENCE</scope>
</reference>